<dbReference type="PANTHER" id="PTHR35146">
    <property type="entry name" value="UPF0178 PROTEIN YAII"/>
    <property type="match status" value="1"/>
</dbReference>
<gene>
    <name evidence="3" type="ORF">D1B31_08765</name>
</gene>
<comment type="caution">
    <text evidence="3">The sequence shown here is derived from an EMBL/GenBank/DDBJ whole genome shotgun (WGS) entry which is preliminary data.</text>
</comment>
<evidence type="ECO:0000256" key="1">
    <source>
        <dbReference type="ARBA" id="ARBA00008522"/>
    </source>
</evidence>
<dbReference type="Pfam" id="PF02639">
    <property type="entry name" value="DUF188"/>
    <property type="match status" value="1"/>
</dbReference>
<reference evidence="3 4" key="1">
    <citation type="journal article" date="2017" name="Int. J. Syst. Evol. Microbiol.">
        <title>Bacillus notoginsengisoli sp. nov., a novel bacterium isolated from the rhizosphere of Panax notoginseng.</title>
        <authorList>
            <person name="Zhang M.Y."/>
            <person name="Cheng J."/>
            <person name="Cai Y."/>
            <person name="Zhang T.Y."/>
            <person name="Wu Y.Y."/>
            <person name="Manikprabhu D."/>
            <person name="Li W.J."/>
            <person name="Zhang Y.X."/>
        </authorList>
    </citation>
    <scope>NUCLEOTIDE SEQUENCE [LARGE SCALE GENOMIC DNA]</scope>
    <source>
        <strain evidence="3 4">JCM 30743</strain>
    </source>
</reference>
<evidence type="ECO:0000256" key="2">
    <source>
        <dbReference type="HAMAP-Rule" id="MF_00489"/>
    </source>
</evidence>
<dbReference type="Proteomes" id="UP000284416">
    <property type="component" value="Unassembled WGS sequence"/>
</dbReference>
<dbReference type="OrthoDB" id="9798918at2"/>
<keyword evidence="4" id="KW-1185">Reference proteome</keyword>
<evidence type="ECO:0000313" key="3">
    <source>
        <dbReference type="EMBL" id="RHW41028.1"/>
    </source>
</evidence>
<proteinExistence type="inferred from homology"/>
<protein>
    <recommendedName>
        <fullName evidence="2">UPF0178 protein D1B31_08765</fullName>
    </recommendedName>
</protein>
<dbReference type="InterPro" id="IPR003791">
    <property type="entry name" value="UPF0178"/>
</dbReference>
<name>A0A417YUX5_9BACI</name>
<sequence length="150" mass="16650">MDADSCPVKEEIAHVASDFSVSVIFVASYAHTVRNPLYSEWEWRYVDSSREAADLYIMNHSFKGDVVITQDIGLASTLLPKGVYVLSPKGILFEDKEIQTALDIRYLNAKARARGIYGKGPSPFTEGERKRFVRELASVLSAATGCQTLD</sequence>
<dbReference type="RefSeq" id="WP_118920402.1">
    <property type="nucleotide sequence ID" value="NZ_QWEG01000005.1"/>
</dbReference>
<dbReference type="AlphaFoldDB" id="A0A417YUX5"/>
<accession>A0A417YUX5</accession>
<evidence type="ECO:0000313" key="4">
    <source>
        <dbReference type="Proteomes" id="UP000284416"/>
    </source>
</evidence>
<dbReference type="EMBL" id="QWEG01000005">
    <property type="protein sequence ID" value="RHW41028.1"/>
    <property type="molecule type" value="Genomic_DNA"/>
</dbReference>
<dbReference type="PANTHER" id="PTHR35146:SF1">
    <property type="entry name" value="UPF0178 PROTEIN YAII"/>
    <property type="match status" value="1"/>
</dbReference>
<organism evidence="3 4">
    <name type="scientific">Neobacillus notoginsengisoli</name>
    <dbReference type="NCBI Taxonomy" id="1578198"/>
    <lineage>
        <taxon>Bacteria</taxon>
        <taxon>Bacillati</taxon>
        <taxon>Bacillota</taxon>
        <taxon>Bacilli</taxon>
        <taxon>Bacillales</taxon>
        <taxon>Bacillaceae</taxon>
        <taxon>Neobacillus</taxon>
    </lineage>
</organism>
<comment type="similarity">
    <text evidence="1 2">Belongs to the UPF0178 family.</text>
</comment>
<dbReference type="HAMAP" id="MF_00489">
    <property type="entry name" value="UPF0178"/>
    <property type="match status" value="1"/>
</dbReference>